<gene>
    <name evidence="3" type="ORF">GPAL_1141</name>
</gene>
<dbReference type="InterPro" id="IPR011990">
    <property type="entry name" value="TPR-like_helical_dom_sf"/>
</dbReference>
<feature type="repeat" description="TPR" evidence="1">
    <location>
        <begin position="220"/>
        <end position="253"/>
    </location>
</feature>
<organism evidence="3 4">
    <name type="scientific">Brumicola pallidula DSM 14239 = ACAM 615</name>
    <dbReference type="NCBI Taxonomy" id="1121922"/>
    <lineage>
        <taxon>Bacteria</taxon>
        <taxon>Pseudomonadati</taxon>
        <taxon>Pseudomonadota</taxon>
        <taxon>Gammaproteobacteria</taxon>
        <taxon>Alteromonadales</taxon>
        <taxon>Alteromonadaceae</taxon>
        <taxon>Brumicola</taxon>
    </lineage>
</organism>
<feature type="signal peptide" evidence="2">
    <location>
        <begin position="1"/>
        <end position="33"/>
    </location>
</feature>
<dbReference type="InterPro" id="IPR019734">
    <property type="entry name" value="TPR_rpt"/>
</dbReference>
<reference evidence="4" key="1">
    <citation type="journal article" date="2014" name="Environ. Microbiol.">
        <title>Comparative genomics of the marine bacterial genus Glaciecola reveals the high degree of genomic diversity and genomic characteristic for cold adaptation.</title>
        <authorList>
            <person name="Qin Q.L."/>
            <person name="Xie B.B."/>
            <person name="Yu Y."/>
            <person name="Shu Y.L."/>
            <person name="Rong J.C."/>
            <person name="Zhang Y.J."/>
            <person name="Zhao D.L."/>
            <person name="Chen X.L."/>
            <person name="Zhang X.Y."/>
            <person name="Chen B."/>
            <person name="Zhou B.C."/>
            <person name="Zhang Y.Z."/>
        </authorList>
    </citation>
    <scope>NUCLEOTIDE SEQUENCE [LARGE SCALE GENOMIC DNA]</scope>
    <source>
        <strain evidence="4">ACAM 615</strain>
    </source>
</reference>
<dbReference type="AlphaFoldDB" id="K6Y5F8"/>
<evidence type="ECO:0000313" key="3">
    <source>
        <dbReference type="EMBL" id="GAC28019.1"/>
    </source>
</evidence>
<name>K6Y5F8_9ALTE</name>
<dbReference type="STRING" id="1121922.GCA_000428905_00021"/>
<accession>K6Y5F8</accession>
<keyword evidence="4" id="KW-1185">Reference proteome</keyword>
<dbReference type="RefSeq" id="WP_006009877.1">
    <property type="nucleotide sequence ID" value="NZ_BAEQ01000018.1"/>
</dbReference>
<evidence type="ECO:0000313" key="4">
    <source>
        <dbReference type="Proteomes" id="UP000006251"/>
    </source>
</evidence>
<comment type="caution">
    <text evidence="3">The sequence shown here is derived from an EMBL/GenBank/DDBJ whole genome shotgun (WGS) entry which is preliminary data.</text>
</comment>
<evidence type="ECO:0000256" key="1">
    <source>
        <dbReference type="PROSITE-ProRule" id="PRU00339"/>
    </source>
</evidence>
<dbReference type="SUPFAM" id="SSF48452">
    <property type="entry name" value="TPR-like"/>
    <property type="match status" value="1"/>
</dbReference>
<dbReference type="EMBL" id="BAEQ01000018">
    <property type="protein sequence ID" value="GAC28019.1"/>
    <property type="molecule type" value="Genomic_DNA"/>
</dbReference>
<dbReference type="OrthoDB" id="192575at2"/>
<dbReference type="Gene3D" id="1.25.40.10">
    <property type="entry name" value="Tetratricopeptide repeat domain"/>
    <property type="match status" value="2"/>
</dbReference>
<proteinExistence type="predicted"/>
<feature type="chain" id="PRO_5003900861" evidence="2">
    <location>
        <begin position="34"/>
        <end position="365"/>
    </location>
</feature>
<dbReference type="Proteomes" id="UP000006251">
    <property type="component" value="Unassembled WGS sequence"/>
</dbReference>
<keyword evidence="1" id="KW-0802">TPR repeat</keyword>
<keyword evidence="2" id="KW-0732">Signal</keyword>
<protein>
    <submittedName>
        <fullName evidence="3">Uncharacterized protein</fullName>
    </submittedName>
</protein>
<evidence type="ECO:0000256" key="2">
    <source>
        <dbReference type="SAM" id="SignalP"/>
    </source>
</evidence>
<dbReference type="PROSITE" id="PS50005">
    <property type="entry name" value="TPR"/>
    <property type="match status" value="1"/>
</dbReference>
<sequence length="365" mass="39991">MSLLPYNILPAGIFLILFSVSLSASLSSFSVFAATQKSLPLDANSIVLKAKALNAQGKYKDAFTLLKAAPKNPASYAAIISNLANIDMDDAEEAANEAVSAFPKSAKLHYLRGVIMGNQAQRSIFSALGYAEKSLNSFVKATELEPTMVKYRKALMSFYLAAPSIAGGDEELALVQLKAIQKADALEGVSSQVAFYQMTNKPEKATQALQKAITDFPYEINFVFRLATYYAQQEDYKQALPLFQQAAEMPKPEFAIDPITGETQNSYIRNMSAKLNALYQVGRTAVVTNENTEEGLAAMDKLQAAVESSKLDTNNLPNMEWAKARIVELYIQSGDKKAASDLLMSVLVTDNKNLKKQVHKLKKQL</sequence>